<dbReference type="InterPro" id="IPR012341">
    <property type="entry name" value="6hp_glycosidase-like_sf"/>
</dbReference>
<evidence type="ECO:0000256" key="7">
    <source>
        <dbReference type="ARBA" id="ARBA00023001"/>
    </source>
</evidence>
<keyword evidence="11 12" id="KW-0624">Polysaccharide degradation</keyword>
<evidence type="ECO:0000256" key="2">
    <source>
        <dbReference type="ARBA" id="ARBA00004613"/>
    </source>
</evidence>
<dbReference type="SMART" id="SM01063">
    <property type="entry name" value="CBM49"/>
    <property type="match status" value="1"/>
</dbReference>
<keyword evidence="6 12" id="KW-0378">Hydrolase</keyword>
<dbReference type="InterPro" id="IPR018221">
    <property type="entry name" value="Glyco_hydro_9_His_AS"/>
</dbReference>
<keyword evidence="10 12" id="KW-0326">Glycosidase</keyword>
<comment type="catalytic activity">
    <reaction evidence="1 13">
        <text>Endohydrolysis of (1-&gt;4)-beta-D-glucosidic linkages in cellulose, lichenin and cereal beta-D-glucans.</text>
        <dbReference type="EC" id="3.2.1.4"/>
    </reaction>
</comment>
<dbReference type="InterPro" id="IPR008928">
    <property type="entry name" value="6-hairpin_glycosidase_sf"/>
</dbReference>
<comment type="caution">
    <text evidence="15">The sequence shown here is derived from an EMBL/GenBank/DDBJ whole genome shotgun (WGS) entry which is preliminary data.</text>
</comment>
<dbReference type="InterPro" id="IPR019028">
    <property type="entry name" value="CBM_49"/>
</dbReference>
<feature type="domain" description="Carbohydrate binding" evidence="14">
    <location>
        <begin position="192"/>
        <end position="272"/>
    </location>
</feature>
<keyword evidence="4" id="KW-0964">Secreted</keyword>
<organism evidence="15 16">
    <name type="scientific">Rosa chinensis</name>
    <name type="common">China rose</name>
    <dbReference type="NCBI Taxonomy" id="74649"/>
    <lineage>
        <taxon>Eukaryota</taxon>
        <taxon>Viridiplantae</taxon>
        <taxon>Streptophyta</taxon>
        <taxon>Embryophyta</taxon>
        <taxon>Tracheophyta</taxon>
        <taxon>Spermatophyta</taxon>
        <taxon>Magnoliopsida</taxon>
        <taxon>eudicotyledons</taxon>
        <taxon>Gunneridae</taxon>
        <taxon>Pentapetalae</taxon>
        <taxon>rosids</taxon>
        <taxon>fabids</taxon>
        <taxon>Rosales</taxon>
        <taxon>Rosaceae</taxon>
        <taxon>Rosoideae</taxon>
        <taxon>Rosoideae incertae sedis</taxon>
        <taxon>Rosa</taxon>
    </lineage>
</organism>
<dbReference type="Proteomes" id="UP000238479">
    <property type="component" value="Chromosome 7"/>
</dbReference>
<evidence type="ECO:0000256" key="4">
    <source>
        <dbReference type="ARBA" id="ARBA00022525"/>
    </source>
</evidence>
<evidence type="ECO:0000256" key="3">
    <source>
        <dbReference type="ARBA" id="ARBA00007072"/>
    </source>
</evidence>
<dbReference type="InterPro" id="IPR001701">
    <property type="entry name" value="Glyco_hydro_9"/>
</dbReference>
<proteinExistence type="inferred from homology"/>
<keyword evidence="16" id="KW-1185">Reference proteome</keyword>
<evidence type="ECO:0000256" key="12">
    <source>
        <dbReference type="PROSITE-ProRule" id="PRU10059"/>
    </source>
</evidence>
<comment type="similarity">
    <text evidence="3 12 13">Belongs to the glycosyl hydrolase 9 (cellulase E) family.</text>
</comment>
<sequence>MSSVSAPSCFDTNFVSKNQLQFPGGLLYVREWNNLQYVTSASFLLAVYSDYLSAANAKLNCPEGQIQPQEVLNFAKSQVDYILGKNPKSMSYIVGYGAKYPVHVHHRDASIPSISVLHAVVGCVQGFEIWYHRTEGNPNVVYGALVGGPDQNDNFSDDRSNYEGTEPTISGTGPLVGLFSKLQSLNGDTPPIKFLHSITSTWTVAKTSYYRHKVILKNTSQKPITNVKLVLGNLEGPLWGLSPTPQKNTYELPQWQKVLQPGAKCTFVYVQGGPQAKIFIQSYN</sequence>
<feature type="active site" evidence="12">
    <location>
        <position position="105"/>
    </location>
</feature>
<evidence type="ECO:0000256" key="5">
    <source>
        <dbReference type="ARBA" id="ARBA00022729"/>
    </source>
</evidence>
<evidence type="ECO:0000256" key="8">
    <source>
        <dbReference type="ARBA" id="ARBA00023180"/>
    </source>
</evidence>
<comment type="subcellular location">
    <subcellularLocation>
        <location evidence="2">Secreted</location>
    </subcellularLocation>
</comment>
<dbReference type="GO" id="GO:0008810">
    <property type="term" value="F:cellulase activity"/>
    <property type="evidence" value="ECO:0007669"/>
    <property type="project" value="UniProtKB-EC"/>
</dbReference>
<evidence type="ECO:0000256" key="1">
    <source>
        <dbReference type="ARBA" id="ARBA00000966"/>
    </source>
</evidence>
<evidence type="ECO:0000256" key="9">
    <source>
        <dbReference type="ARBA" id="ARBA00023277"/>
    </source>
</evidence>
<dbReference type="EC" id="3.2.1.4" evidence="13"/>
<protein>
    <recommendedName>
        <fullName evidence="13">Endoglucanase</fullName>
        <ecNumber evidence="13">3.2.1.4</ecNumber>
    </recommendedName>
</protein>
<gene>
    <name evidence="15" type="ORF">RchiOBHm_Chr7g0221731</name>
</gene>
<keyword evidence="7 13" id="KW-0136">Cellulose degradation</keyword>
<dbReference type="PROSITE" id="PS00592">
    <property type="entry name" value="GH9_2"/>
    <property type="match status" value="1"/>
</dbReference>
<dbReference type="OMA" id="ISQTETH"/>
<evidence type="ECO:0000313" key="15">
    <source>
        <dbReference type="EMBL" id="PRQ19840.1"/>
    </source>
</evidence>
<dbReference type="EMBL" id="PDCK01000045">
    <property type="protein sequence ID" value="PRQ19840.1"/>
    <property type="molecule type" value="Genomic_DNA"/>
</dbReference>
<dbReference type="GO" id="GO:0030245">
    <property type="term" value="P:cellulose catabolic process"/>
    <property type="evidence" value="ECO:0007669"/>
    <property type="project" value="UniProtKB-KW"/>
</dbReference>
<dbReference type="STRING" id="74649.A0A2P6PD35"/>
<dbReference type="Pfam" id="PF09478">
    <property type="entry name" value="CBM49"/>
    <property type="match status" value="1"/>
</dbReference>
<dbReference type="GO" id="GO:0005576">
    <property type="term" value="C:extracellular region"/>
    <property type="evidence" value="ECO:0007669"/>
    <property type="project" value="UniProtKB-SubCell"/>
</dbReference>
<evidence type="ECO:0000313" key="16">
    <source>
        <dbReference type="Proteomes" id="UP000238479"/>
    </source>
</evidence>
<dbReference type="SUPFAM" id="SSF48208">
    <property type="entry name" value="Six-hairpin glycosidases"/>
    <property type="match status" value="1"/>
</dbReference>
<name>A0A2P6PD35_ROSCH</name>
<reference evidence="15 16" key="1">
    <citation type="journal article" date="2018" name="Nat. Genet.">
        <title>The Rosa genome provides new insights in the design of modern roses.</title>
        <authorList>
            <person name="Bendahmane M."/>
        </authorList>
    </citation>
    <scope>NUCLEOTIDE SEQUENCE [LARGE SCALE GENOMIC DNA]</scope>
    <source>
        <strain evidence="16">cv. Old Blush</strain>
    </source>
</reference>
<evidence type="ECO:0000256" key="13">
    <source>
        <dbReference type="RuleBase" id="RU361166"/>
    </source>
</evidence>
<dbReference type="GO" id="GO:0030246">
    <property type="term" value="F:carbohydrate binding"/>
    <property type="evidence" value="ECO:0007669"/>
    <property type="project" value="InterPro"/>
</dbReference>
<keyword evidence="5" id="KW-0732">Signal</keyword>
<dbReference type="Pfam" id="PF00759">
    <property type="entry name" value="Glyco_hydro_9"/>
    <property type="match status" value="1"/>
</dbReference>
<evidence type="ECO:0000259" key="14">
    <source>
        <dbReference type="SMART" id="SM01063"/>
    </source>
</evidence>
<dbReference type="Gene3D" id="1.50.10.10">
    <property type="match status" value="1"/>
</dbReference>
<dbReference type="PANTHER" id="PTHR22298">
    <property type="entry name" value="ENDO-1,4-BETA-GLUCANASE"/>
    <property type="match status" value="1"/>
</dbReference>
<accession>A0A2P6PD35</accession>
<evidence type="ECO:0000256" key="10">
    <source>
        <dbReference type="ARBA" id="ARBA00023295"/>
    </source>
</evidence>
<keyword evidence="9 12" id="KW-0119">Carbohydrate metabolism</keyword>
<evidence type="ECO:0000256" key="6">
    <source>
        <dbReference type="ARBA" id="ARBA00022801"/>
    </source>
</evidence>
<dbReference type="Gramene" id="PRQ19840">
    <property type="protein sequence ID" value="PRQ19840"/>
    <property type="gene ID" value="RchiOBHm_Chr7g0221731"/>
</dbReference>
<dbReference type="AlphaFoldDB" id="A0A2P6PD35"/>
<keyword evidence="8" id="KW-0325">Glycoprotein</keyword>
<evidence type="ECO:0000256" key="11">
    <source>
        <dbReference type="ARBA" id="ARBA00023326"/>
    </source>
</evidence>